<keyword evidence="3" id="KW-1185">Reference proteome</keyword>
<dbReference type="EMBL" id="BONZ01000034">
    <property type="protein sequence ID" value="GIH15510.1"/>
    <property type="molecule type" value="Genomic_DNA"/>
</dbReference>
<dbReference type="RefSeq" id="WP_203919125.1">
    <property type="nucleotide sequence ID" value="NZ_BONZ01000034.1"/>
</dbReference>
<accession>A0A8J3QQB4</accession>
<gene>
    <name evidence="2" type="ORF">Raf01_36820</name>
</gene>
<evidence type="ECO:0000256" key="1">
    <source>
        <dbReference type="SAM" id="MobiDB-lite"/>
    </source>
</evidence>
<dbReference type="Proteomes" id="UP000642748">
    <property type="component" value="Unassembled WGS sequence"/>
</dbReference>
<name>A0A8J3QQB4_9ACTN</name>
<protein>
    <submittedName>
        <fullName evidence="2">Uncharacterized protein</fullName>
    </submittedName>
</protein>
<proteinExistence type="predicted"/>
<feature type="region of interest" description="Disordered" evidence="1">
    <location>
        <begin position="51"/>
        <end position="84"/>
    </location>
</feature>
<reference evidence="2" key="1">
    <citation type="submission" date="2021-01" db="EMBL/GenBank/DDBJ databases">
        <title>Whole genome shotgun sequence of Rugosimonospora africana NBRC 104875.</title>
        <authorList>
            <person name="Komaki H."/>
            <person name="Tamura T."/>
        </authorList>
    </citation>
    <scope>NUCLEOTIDE SEQUENCE</scope>
    <source>
        <strain evidence="2">NBRC 104875</strain>
    </source>
</reference>
<comment type="caution">
    <text evidence="2">The sequence shown here is derived from an EMBL/GenBank/DDBJ whole genome shotgun (WGS) entry which is preliminary data.</text>
</comment>
<evidence type="ECO:0000313" key="2">
    <source>
        <dbReference type="EMBL" id="GIH15510.1"/>
    </source>
</evidence>
<sequence>MNFIFDGGRLTTQHHIRVAHDELDTFGFFDREQCAQLLPPRVAPRIEAALAAPGRRAPRSTSATEHHRQSPEPPRQWANMDGQR</sequence>
<organism evidence="2 3">
    <name type="scientific">Rugosimonospora africana</name>
    <dbReference type="NCBI Taxonomy" id="556532"/>
    <lineage>
        <taxon>Bacteria</taxon>
        <taxon>Bacillati</taxon>
        <taxon>Actinomycetota</taxon>
        <taxon>Actinomycetes</taxon>
        <taxon>Micromonosporales</taxon>
        <taxon>Micromonosporaceae</taxon>
        <taxon>Rugosimonospora</taxon>
    </lineage>
</organism>
<dbReference type="AlphaFoldDB" id="A0A8J3QQB4"/>
<evidence type="ECO:0000313" key="3">
    <source>
        <dbReference type="Proteomes" id="UP000642748"/>
    </source>
</evidence>